<comment type="caution">
    <text evidence="1">The sequence shown here is derived from an EMBL/GenBank/DDBJ whole genome shotgun (WGS) entry which is preliminary data.</text>
</comment>
<accession>A0A2P5DYY7</accession>
<name>A0A2P5DYY7_PARAD</name>
<protein>
    <submittedName>
        <fullName evidence="1">Uncharacterized protein</fullName>
    </submittedName>
</protein>
<evidence type="ECO:0000313" key="1">
    <source>
        <dbReference type="EMBL" id="PON78508.1"/>
    </source>
</evidence>
<keyword evidence="2" id="KW-1185">Reference proteome</keyword>
<reference evidence="2" key="1">
    <citation type="submission" date="2016-06" db="EMBL/GenBank/DDBJ databases">
        <title>Parallel loss of symbiosis genes in relatives of nitrogen-fixing non-legume Parasponia.</title>
        <authorList>
            <person name="Van Velzen R."/>
            <person name="Holmer R."/>
            <person name="Bu F."/>
            <person name="Rutten L."/>
            <person name="Van Zeijl A."/>
            <person name="Liu W."/>
            <person name="Santuari L."/>
            <person name="Cao Q."/>
            <person name="Sharma T."/>
            <person name="Shen D."/>
            <person name="Roswanjaya Y."/>
            <person name="Wardhani T."/>
            <person name="Kalhor M.S."/>
            <person name="Jansen J."/>
            <person name="Van den Hoogen J."/>
            <person name="Gungor B."/>
            <person name="Hartog M."/>
            <person name="Hontelez J."/>
            <person name="Verver J."/>
            <person name="Yang W.-C."/>
            <person name="Schijlen E."/>
            <person name="Repin R."/>
            <person name="Schilthuizen M."/>
            <person name="Schranz E."/>
            <person name="Heidstra R."/>
            <person name="Miyata K."/>
            <person name="Fedorova E."/>
            <person name="Kohlen W."/>
            <person name="Bisseling T."/>
            <person name="Smit S."/>
            <person name="Geurts R."/>
        </authorList>
    </citation>
    <scope>NUCLEOTIDE SEQUENCE [LARGE SCALE GENOMIC DNA]</scope>
    <source>
        <strain evidence="2">cv. WU1-14</strain>
    </source>
</reference>
<dbReference type="Proteomes" id="UP000237105">
    <property type="component" value="Unassembled WGS sequence"/>
</dbReference>
<dbReference type="EMBL" id="JXTB01000008">
    <property type="protein sequence ID" value="PON78508.1"/>
    <property type="molecule type" value="Genomic_DNA"/>
</dbReference>
<dbReference type="AlphaFoldDB" id="A0A2P5DYY7"/>
<organism evidence="1 2">
    <name type="scientific">Parasponia andersonii</name>
    <name type="common">Sponia andersonii</name>
    <dbReference type="NCBI Taxonomy" id="3476"/>
    <lineage>
        <taxon>Eukaryota</taxon>
        <taxon>Viridiplantae</taxon>
        <taxon>Streptophyta</taxon>
        <taxon>Embryophyta</taxon>
        <taxon>Tracheophyta</taxon>
        <taxon>Spermatophyta</taxon>
        <taxon>Magnoliopsida</taxon>
        <taxon>eudicotyledons</taxon>
        <taxon>Gunneridae</taxon>
        <taxon>Pentapetalae</taxon>
        <taxon>rosids</taxon>
        <taxon>fabids</taxon>
        <taxon>Rosales</taxon>
        <taxon>Cannabaceae</taxon>
        <taxon>Parasponia</taxon>
    </lineage>
</organism>
<sequence length="26" mass="2986">MKLTSVLKYSRVLSLDCLRLFQGTRG</sequence>
<evidence type="ECO:0000313" key="2">
    <source>
        <dbReference type="Proteomes" id="UP000237105"/>
    </source>
</evidence>
<proteinExistence type="predicted"/>
<gene>
    <name evidence="1" type="ORF">PanWU01x14_017660</name>
</gene>